<dbReference type="PANTHER" id="PTHR34220">
    <property type="entry name" value="SENSOR HISTIDINE KINASE YPDA"/>
    <property type="match status" value="1"/>
</dbReference>
<feature type="transmembrane region" description="Helical" evidence="7">
    <location>
        <begin position="285"/>
        <end position="309"/>
    </location>
</feature>
<dbReference type="InterPro" id="IPR003660">
    <property type="entry name" value="HAMP_dom"/>
</dbReference>
<dbReference type="Pfam" id="PF06580">
    <property type="entry name" value="His_kinase"/>
    <property type="match status" value="1"/>
</dbReference>
<protein>
    <submittedName>
        <fullName evidence="9">Sensor histidine kinase</fullName>
    </submittedName>
</protein>
<accession>A0AAX3MSG8</accession>
<dbReference type="Gene3D" id="3.30.450.20">
    <property type="entry name" value="PAS domain"/>
    <property type="match status" value="1"/>
</dbReference>
<keyword evidence="5 9" id="KW-0418">Kinase</keyword>
<feature type="domain" description="HAMP" evidence="8">
    <location>
        <begin position="310"/>
        <end position="362"/>
    </location>
</feature>
<dbReference type="SMART" id="SM00304">
    <property type="entry name" value="HAMP"/>
    <property type="match status" value="1"/>
</dbReference>
<dbReference type="Gene3D" id="6.10.340.10">
    <property type="match status" value="1"/>
</dbReference>
<dbReference type="PROSITE" id="PS50885">
    <property type="entry name" value="HAMP"/>
    <property type="match status" value="1"/>
</dbReference>
<dbReference type="InterPro" id="IPR003594">
    <property type="entry name" value="HATPase_dom"/>
</dbReference>
<sequence length="589" mass="67429">MRSWLRSSLQRKLSVLIAGSIIVPLVVLGLFAFDTAARISEEKATLSGIDYLKQLEANLKFMLQDVDNLSIYLIGERDIQDYLVQDEDQEEERREIIGRMTNLAASKSYIANIVIQPEHFSNDLTTANWYEADTPEGALTEIRQKHWSPVYRIVNYAGEQYVMTLTRPIRSIHDYKHLGWLSISLSEKEISHRLAEKDFASGNGRIELIDSNGVILSSPDKTRLGIRIEDQYPGLLTMLNQGTSGSAVYGEKQEKKTVMYVREPSTGWTLIGSIPYDQYREENRYILTITAVAVAISVLISACLVWATVRRITRPLLLLTRHLYRINPHEPLPHFTVTTEDEIGKLGQSYNLLGAHIEQLKQDLIREEARKKEADMHALQAQINPHFLYNTLASIHWISLMAKEKRIADMVEGLSQFLRLSLNHGQEYCPVSQEIDHIRQYVRVQNIRYPDKFKIEYMVDPELENKWMLKLLLQPLIENAMIHGLNKKNGPGSILIMVRKAQNRMSFLILDDGAGMSMNRLDDVRRMIETPANGHESLHVRVKEGSYGLRNVNERLLLHYGPEAHLEIDSREGGGTRIAFTLPMMEETI</sequence>
<evidence type="ECO:0000256" key="5">
    <source>
        <dbReference type="ARBA" id="ARBA00022777"/>
    </source>
</evidence>
<comment type="subcellular location">
    <subcellularLocation>
        <location evidence="1">Cell membrane</location>
        <topology evidence="1">Multi-pass membrane protein</topology>
    </subcellularLocation>
</comment>
<dbReference type="SUPFAM" id="SSF55874">
    <property type="entry name" value="ATPase domain of HSP90 chaperone/DNA topoisomerase II/histidine kinase"/>
    <property type="match status" value="1"/>
</dbReference>
<evidence type="ECO:0000313" key="9">
    <source>
        <dbReference type="EMBL" id="WDH80465.1"/>
    </source>
</evidence>
<reference evidence="9" key="1">
    <citation type="submission" date="2023-02" db="EMBL/GenBank/DDBJ databases">
        <title>Pathogen: clinical or host-associated sample.</title>
        <authorList>
            <person name="Hergert J."/>
            <person name="Casey R."/>
            <person name="Wagner J."/>
            <person name="Young E.L."/>
            <person name="Oakeson K.F."/>
        </authorList>
    </citation>
    <scope>NUCLEOTIDE SEQUENCE</scope>
    <source>
        <strain evidence="9">2022CK-00830</strain>
    </source>
</reference>
<keyword evidence="7" id="KW-0812">Transmembrane</keyword>
<keyword evidence="6 7" id="KW-0472">Membrane</keyword>
<dbReference type="CDD" id="cd12912">
    <property type="entry name" value="PDC2_MCP_like"/>
    <property type="match status" value="1"/>
</dbReference>
<dbReference type="InterPro" id="IPR050640">
    <property type="entry name" value="Bact_2-comp_sensor_kinase"/>
</dbReference>
<dbReference type="Proteomes" id="UP001220962">
    <property type="component" value="Chromosome"/>
</dbReference>
<dbReference type="InterPro" id="IPR036890">
    <property type="entry name" value="HATPase_C_sf"/>
</dbReference>
<dbReference type="EMBL" id="CP118101">
    <property type="protein sequence ID" value="WDH80465.1"/>
    <property type="molecule type" value="Genomic_DNA"/>
</dbReference>
<dbReference type="Pfam" id="PF02518">
    <property type="entry name" value="HATPase_c"/>
    <property type="match status" value="1"/>
</dbReference>
<evidence type="ECO:0000256" key="3">
    <source>
        <dbReference type="ARBA" id="ARBA00022553"/>
    </source>
</evidence>
<evidence type="ECO:0000313" key="10">
    <source>
        <dbReference type="Proteomes" id="UP001220962"/>
    </source>
</evidence>
<dbReference type="AlphaFoldDB" id="A0AAX3MSG8"/>
<dbReference type="Pfam" id="PF00672">
    <property type="entry name" value="HAMP"/>
    <property type="match status" value="1"/>
</dbReference>
<dbReference type="RefSeq" id="WP_274358682.1">
    <property type="nucleotide sequence ID" value="NZ_CP118101.1"/>
</dbReference>
<evidence type="ECO:0000256" key="7">
    <source>
        <dbReference type="SAM" id="Phobius"/>
    </source>
</evidence>
<dbReference type="InterPro" id="IPR010559">
    <property type="entry name" value="Sig_transdc_His_kin_internal"/>
</dbReference>
<evidence type="ECO:0000256" key="6">
    <source>
        <dbReference type="ARBA" id="ARBA00023136"/>
    </source>
</evidence>
<evidence type="ECO:0000259" key="8">
    <source>
        <dbReference type="PROSITE" id="PS50885"/>
    </source>
</evidence>
<dbReference type="Gene3D" id="3.30.565.10">
    <property type="entry name" value="Histidine kinase-like ATPase, C-terminal domain"/>
    <property type="match status" value="1"/>
</dbReference>
<gene>
    <name evidence="9" type="ORF">PUW23_12885</name>
</gene>
<keyword evidence="3" id="KW-0597">Phosphoprotein</keyword>
<proteinExistence type="predicted"/>
<evidence type="ECO:0000256" key="2">
    <source>
        <dbReference type="ARBA" id="ARBA00022475"/>
    </source>
</evidence>
<keyword evidence="4" id="KW-0808">Transferase</keyword>
<evidence type="ECO:0000256" key="4">
    <source>
        <dbReference type="ARBA" id="ARBA00022679"/>
    </source>
</evidence>
<dbReference type="CDD" id="cd06225">
    <property type="entry name" value="HAMP"/>
    <property type="match status" value="1"/>
</dbReference>
<dbReference type="GO" id="GO:0000155">
    <property type="term" value="F:phosphorelay sensor kinase activity"/>
    <property type="evidence" value="ECO:0007669"/>
    <property type="project" value="InterPro"/>
</dbReference>
<feature type="transmembrane region" description="Helical" evidence="7">
    <location>
        <begin position="12"/>
        <end position="33"/>
    </location>
</feature>
<dbReference type="GO" id="GO:0005886">
    <property type="term" value="C:plasma membrane"/>
    <property type="evidence" value="ECO:0007669"/>
    <property type="project" value="UniProtKB-SubCell"/>
</dbReference>
<organism evidence="9 10">
    <name type="scientific">Paenibacillus urinalis</name>
    <dbReference type="NCBI Taxonomy" id="521520"/>
    <lineage>
        <taxon>Bacteria</taxon>
        <taxon>Bacillati</taxon>
        <taxon>Bacillota</taxon>
        <taxon>Bacilli</taxon>
        <taxon>Bacillales</taxon>
        <taxon>Paenibacillaceae</taxon>
        <taxon>Paenibacillus</taxon>
    </lineage>
</organism>
<keyword evidence="2" id="KW-1003">Cell membrane</keyword>
<dbReference type="PANTHER" id="PTHR34220:SF7">
    <property type="entry name" value="SENSOR HISTIDINE KINASE YPDA"/>
    <property type="match status" value="1"/>
</dbReference>
<keyword evidence="7" id="KW-1133">Transmembrane helix</keyword>
<evidence type="ECO:0000256" key="1">
    <source>
        <dbReference type="ARBA" id="ARBA00004651"/>
    </source>
</evidence>
<name>A0AAX3MSG8_9BACL</name>